<gene>
    <name evidence="2" type="ORF">FRX48_00737</name>
</gene>
<keyword evidence="4" id="KW-1185">Reference proteome</keyword>
<accession>A0A1W5DDC2</accession>
<dbReference type="Proteomes" id="UP000324767">
    <property type="component" value="Unassembled WGS sequence"/>
</dbReference>
<evidence type="ECO:0000313" key="2">
    <source>
        <dbReference type="EMBL" id="KAA6416018.1"/>
    </source>
</evidence>
<feature type="transmembrane region" description="Helical" evidence="1">
    <location>
        <begin position="56"/>
        <end position="81"/>
    </location>
</feature>
<evidence type="ECO:0000256" key="1">
    <source>
        <dbReference type="SAM" id="Phobius"/>
    </source>
</evidence>
<dbReference type="EMBL" id="FWEW01003804">
    <property type="protein sequence ID" value="SLM41174.1"/>
    <property type="molecule type" value="Genomic_DNA"/>
</dbReference>
<evidence type="ECO:0000313" key="4">
    <source>
        <dbReference type="Proteomes" id="UP000192927"/>
    </source>
</evidence>
<keyword evidence="1" id="KW-0472">Membrane</keyword>
<reference evidence="2 5" key="3">
    <citation type="submission" date="2019-09" db="EMBL/GenBank/DDBJ databases">
        <title>The hologenome of the rock-dwelling lichen Lasallia pustulata.</title>
        <authorList>
            <person name="Greshake Tzovaras B."/>
            <person name="Segers F."/>
            <person name="Bicker A."/>
            <person name="Dal Grande F."/>
            <person name="Otte J."/>
            <person name="Hankeln T."/>
            <person name="Schmitt I."/>
            <person name="Ebersberger I."/>
        </authorList>
    </citation>
    <scope>NUCLEOTIDE SEQUENCE [LARGE SCALE GENOMIC DNA]</scope>
    <source>
        <strain evidence="2">A1-1</strain>
    </source>
</reference>
<dbReference type="AlphaFoldDB" id="A0A1W5DDC2"/>
<organism evidence="3 4">
    <name type="scientific">Lasallia pustulata</name>
    <dbReference type="NCBI Taxonomy" id="136370"/>
    <lineage>
        <taxon>Eukaryota</taxon>
        <taxon>Fungi</taxon>
        <taxon>Dikarya</taxon>
        <taxon>Ascomycota</taxon>
        <taxon>Pezizomycotina</taxon>
        <taxon>Lecanoromycetes</taxon>
        <taxon>OSLEUM clade</taxon>
        <taxon>Umbilicariomycetidae</taxon>
        <taxon>Umbilicariales</taxon>
        <taxon>Umbilicariaceae</taxon>
        <taxon>Lasallia</taxon>
    </lineage>
</organism>
<protein>
    <submittedName>
        <fullName evidence="3">Uncharacterized protein</fullName>
    </submittedName>
</protein>
<reference evidence="4" key="1">
    <citation type="submission" date="2017-03" db="EMBL/GenBank/DDBJ databases">
        <authorList>
            <person name="Sharma R."/>
            <person name="Thines M."/>
        </authorList>
    </citation>
    <scope>NUCLEOTIDE SEQUENCE [LARGE SCALE GENOMIC DNA]</scope>
</reference>
<evidence type="ECO:0000313" key="5">
    <source>
        <dbReference type="Proteomes" id="UP000324767"/>
    </source>
</evidence>
<name>A0A1W5DDC2_9LECA</name>
<dbReference type="OrthoDB" id="5353310at2759"/>
<proteinExistence type="predicted"/>
<evidence type="ECO:0000313" key="3">
    <source>
        <dbReference type="EMBL" id="SLM41174.1"/>
    </source>
</evidence>
<keyword evidence="1" id="KW-0812">Transmembrane</keyword>
<dbReference type="EMBL" id="VXIT01000001">
    <property type="protein sequence ID" value="KAA6416018.1"/>
    <property type="molecule type" value="Genomic_DNA"/>
</dbReference>
<dbReference type="Proteomes" id="UP000192927">
    <property type="component" value="Unassembled WGS sequence"/>
</dbReference>
<keyword evidence="1" id="KW-1133">Transmembrane helix</keyword>
<sequence length="95" mass="10739">MSVVRDPAFWKRFSVAVHLDEEAAAQSTVASPISRPELKHTESWLAREQKKRRRSYLLVAVYSILFLAVIAVVVAVLVYLAQHGWSKAFRKGGDE</sequence>
<reference evidence="3" key="2">
    <citation type="submission" date="2017-03" db="EMBL/GenBank/DDBJ databases">
        <authorList>
            <person name="Afonso C.L."/>
            <person name="Miller P.J."/>
            <person name="Scott M.A."/>
            <person name="Spackman E."/>
            <person name="Goraichik I."/>
            <person name="Dimitrov K.M."/>
            <person name="Suarez D.L."/>
            <person name="Swayne D.E."/>
        </authorList>
    </citation>
    <scope>NUCLEOTIDE SEQUENCE [LARGE SCALE GENOMIC DNA]</scope>
</reference>